<accession>A0ABV3DNG0</accession>
<dbReference type="Gene3D" id="3.60.60.10">
    <property type="entry name" value="Penicillin V Acylase, Chain A"/>
    <property type="match status" value="1"/>
</dbReference>
<dbReference type="Proteomes" id="UP001551482">
    <property type="component" value="Unassembled WGS sequence"/>
</dbReference>
<dbReference type="EMBL" id="JBEZFP010000084">
    <property type="protein sequence ID" value="MEU8137290.1"/>
    <property type="molecule type" value="Genomic_DNA"/>
</dbReference>
<dbReference type="InterPro" id="IPR047801">
    <property type="entry name" value="Peptidase_C45"/>
</dbReference>
<feature type="region of interest" description="Disordered" evidence="1">
    <location>
        <begin position="1"/>
        <end position="48"/>
    </location>
</feature>
<keyword evidence="4" id="KW-1185">Reference proteome</keyword>
<evidence type="ECO:0000313" key="4">
    <source>
        <dbReference type="Proteomes" id="UP001551482"/>
    </source>
</evidence>
<comment type="caution">
    <text evidence="3">The sequence shown here is derived from an EMBL/GenBank/DDBJ whole genome shotgun (WGS) entry which is preliminary data.</text>
</comment>
<proteinExistence type="predicted"/>
<dbReference type="InterPro" id="IPR005079">
    <property type="entry name" value="Peptidase_C45_hydrolase"/>
</dbReference>
<dbReference type="Gene3D" id="1.10.10.2120">
    <property type="match status" value="1"/>
</dbReference>
<evidence type="ECO:0000256" key="1">
    <source>
        <dbReference type="SAM" id="MobiDB-lite"/>
    </source>
</evidence>
<feature type="compositionally biased region" description="Low complexity" evidence="1">
    <location>
        <begin position="1"/>
        <end position="21"/>
    </location>
</feature>
<dbReference type="NCBIfam" id="NF040521">
    <property type="entry name" value="C45_proenzyme"/>
    <property type="match status" value="1"/>
</dbReference>
<dbReference type="Pfam" id="PF03417">
    <property type="entry name" value="AAT"/>
    <property type="match status" value="1"/>
</dbReference>
<protein>
    <submittedName>
        <fullName evidence="3">C45 family peptidase</fullName>
    </submittedName>
</protein>
<evidence type="ECO:0000313" key="3">
    <source>
        <dbReference type="EMBL" id="MEU8137290.1"/>
    </source>
</evidence>
<feature type="compositionally biased region" description="Basic and acidic residues" evidence="1">
    <location>
        <begin position="33"/>
        <end position="48"/>
    </location>
</feature>
<evidence type="ECO:0000259" key="2">
    <source>
        <dbReference type="Pfam" id="PF03417"/>
    </source>
</evidence>
<sequence>MNAEPTPTTTTTTTASPGAAPIPRPAHRRHVRVAADDPYTRGTERGGQLRDGIPAAIEAYDRLFALGGVSPAQVREDAERALDAIDRFRPGARAEIEGIAHGAGVDVWRVAALNARTEILARSTVVPPGECTTVVRIRDVDAGDNPSAAGVFGVQTWDWHVELTDGWHTLESRGGARGFVGLTENGILAKIGVNSAGLALHFNILGHVRDGIGGVPVHVLAAVVLGEAGGVDEAVDIVRSAPLGSSGSFALFGEAGGALLDLSPVGVFEARAEHGYLLRTNHFLTAVPAADEKSWLYQPDSGERREFVRARLADAKPPETAADLVGLLVTGPGEPPVTCVPDPGLPLGRRWASLATVTLDPATRTANVLDGTPADAARGPWRTLTAR</sequence>
<name>A0ABV3DNG0_9ACTN</name>
<dbReference type="PANTHER" id="PTHR34180:SF1">
    <property type="entry name" value="BETA-ALANYL-DOPAMINE_CARCININE HYDROLASE"/>
    <property type="match status" value="1"/>
</dbReference>
<organism evidence="3 4">
    <name type="scientific">Streptodolium elevatio</name>
    <dbReference type="NCBI Taxonomy" id="3157996"/>
    <lineage>
        <taxon>Bacteria</taxon>
        <taxon>Bacillati</taxon>
        <taxon>Actinomycetota</taxon>
        <taxon>Actinomycetes</taxon>
        <taxon>Kitasatosporales</taxon>
        <taxon>Streptomycetaceae</taxon>
        <taxon>Streptodolium</taxon>
    </lineage>
</organism>
<dbReference type="InterPro" id="IPR047794">
    <property type="entry name" value="C45_proenzyme-like"/>
</dbReference>
<gene>
    <name evidence="3" type="ORF">AB0C36_27730</name>
</gene>
<dbReference type="RefSeq" id="WP_358358976.1">
    <property type="nucleotide sequence ID" value="NZ_JBEZFP010000084.1"/>
</dbReference>
<feature type="domain" description="Peptidase C45 hydrolase" evidence="2">
    <location>
        <begin position="152"/>
        <end position="321"/>
    </location>
</feature>
<reference evidence="3 4" key="1">
    <citation type="submission" date="2024-06" db="EMBL/GenBank/DDBJ databases">
        <title>The Natural Products Discovery Center: Release of the First 8490 Sequenced Strains for Exploring Actinobacteria Biosynthetic Diversity.</title>
        <authorList>
            <person name="Kalkreuter E."/>
            <person name="Kautsar S.A."/>
            <person name="Yang D."/>
            <person name="Bader C.D."/>
            <person name="Teijaro C.N."/>
            <person name="Fluegel L."/>
            <person name="Davis C.M."/>
            <person name="Simpson J.R."/>
            <person name="Lauterbach L."/>
            <person name="Steele A.D."/>
            <person name="Gui C."/>
            <person name="Meng S."/>
            <person name="Li G."/>
            <person name="Viehrig K."/>
            <person name="Ye F."/>
            <person name="Su P."/>
            <person name="Kiefer A.F."/>
            <person name="Nichols A."/>
            <person name="Cepeda A.J."/>
            <person name="Yan W."/>
            <person name="Fan B."/>
            <person name="Jiang Y."/>
            <person name="Adhikari A."/>
            <person name="Zheng C.-J."/>
            <person name="Schuster L."/>
            <person name="Cowan T.M."/>
            <person name="Smanski M.J."/>
            <person name="Chevrette M.G."/>
            <person name="De Carvalho L.P.S."/>
            <person name="Shen B."/>
        </authorList>
    </citation>
    <scope>NUCLEOTIDE SEQUENCE [LARGE SCALE GENOMIC DNA]</scope>
    <source>
        <strain evidence="3 4">NPDC048946</strain>
    </source>
</reference>
<dbReference type="PANTHER" id="PTHR34180">
    <property type="entry name" value="PEPTIDASE C45"/>
    <property type="match status" value="1"/>
</dbReference>